<dbReference type="InterPro" id="IPR043894">
    <property type="entry name" value="MupG_C"/>
</dbReference>
<dbReference type="InterPro" id="IPR013785">
    <property type="entry name" value="Aldolase_TIM"/>
</dbReference>
<dbReference type="PANTHER" id="PTHR38435">
    <property type="match status" value="1"/>
</dbReference>
<feature type="domain" description="6-phospho-N-acetylmuramidase C-terminal" evidence="1">
    <location>
        <begin position="248"/>
        <end position="340"/>
    </location>
</feature>
<dbReference type="STRING" id="1423727.FC34_GL001556"/>
<dbReference type="Gene3D" id="2.40.100.10">
    <property type="entry name" value="Cyclophilin-like"/>
    <property type="match status" value="1"/>
</dbReference>
<dbReference type="AlphaFoldDB" id="A0A0R2B0A6"/>
<dbReference type="EMBL" id="AYZQ01000004">
    <property type="protein sequence ID" value="KRM71444.1"/>
    <property type="molecule type" value="Genomic_DNA"/>
</dbReference>
<keyword evidence="4" id="KW-1185">Reference proteome</keyword>
<dbReference type="InterPro" id="IPR029000">
    <property type="entry name" value="Cyclophilin-like_dom_sf"/>
</dbReference>
<sequence length="346" mass="38410">MYLHDEIDASQEQILKTYATAGFKGVFTSVNLPEDDPSLLLAHLQQLGQLCAQYGLALTVDVSAAALTRLGLQLADLSAFQQRHVTTLRMDDGINMSDIAALTQTFHIALNASTITVADIQALTANHANFDHLEAWHNYYPRENTGLDRDWFKQKNHWLVDHGFTVMAFVAGDGERRGPVFVGLPTLEAHRYLHPLAAMLDMQQLDVTHVFIGDPTLSSTTMEQLTQYTQAGVVVLHAQMQHWPDYFDRVLHQRADVARDVIRLAEGRRLLEGHVLPEATTPRPIGAITLDNERAARYEGELEIVKRELPADPTVNVIGQVVASDCDLLPFCSANQAIKIMATKGV</sequence>
<dbReference type="Pfam" id="PF19200">
    <property type="entry name" value="MupG_N"/>
    <property type="match status" value="1"/>
</dbReference>
<dbReference type="InterPro" id="IPR008589">
    <property type="entry name" value="MupG"/>
</dbReference>
<protein>
    <recommendedName>
        <fullName evidence="5">Outer surface protein</fullName>
    </recommendedName>
</protein>
<evidence type="ECO:0008006" key="5">
    <source>
        <dbReference type="Google" id="ProtNLM"/>
    </source>
</evidence>
<feature type="domain" description="6-phospho-N-acetylmuramidase N-terminal" evidence="2">
    <location>
        <begin position="2"/>
        <end position="226"/>
    </location>
</feature>
<gene>
    <name evidence="3" type="ORF">FC34_GL001556</name>
</gene>
<accession>A0A0R2B0A6</accession>
<dbReference type="Pfam" id="PF05913">
    <property type="entry name" value="MupG_C"/>
    <property type="match status" value="1"/>
</dbReference>
<reference evidence="3 4" key="1">
    <citation type="journal article" date="2015" name="Genome Announc.">
        <title>Expanding the biotechnology potential of lactobacilli through comparative genomics of 213 strains and associated genera.</title>
        <authorList>
            <person name="Sun Z."/>
            <person name="Harris H.M."/>
            <person name="McCann A."/>
            <person name="Guo C."/>
            <person name="Argimon S."/>
            <person name="Zhang W."/>
            <person name="Yang X."/>
            <person name="Jeffery I.B."/>
            <person name="Cooney J.C."/>
            <person name="Kagawa T.F."/>
            <person name="Liu W."/>
            <person name="Song Y."/>
            <person name="Salvetti E."/>
            <person name="Wrobel A."/>
            <person name="Rasinkangas P."/>
            <person name="Parkhill J."/>
            <person name="Rea M.C."/>
            <person name="O'Sullivan O."/>
            <person name="Ritari J."/>
            <person name="Douillard F.P."/>
            <person name="Paul Ross R."/>
            <person name="Yang R."/>
            <person name="Briner A.E."/>
            <person name="Felis G.E."/>
            <person name="de Vos W.M."/>
            <person name="Barrangou R."/>
            <person name="Klaenhammer T.R."/>
            <person name="Caufield P.W."/>
            <person name="Cui Y."/>
            <person name="Zhang H."/>
            <person name="O'Toole P.W."/>
        </authorList>
    </citation>
    <scope>NUCLEOTIDE SEQUENCE [LARGE SCALE GENOMIC DNA]</scope>
    <source>
        <strain evidence="3 4">DSM 23927</strain>
    </source>
</reference>
<dbReference type="InterPro" id="IPR043797">
    <property type="entry name" value="MupG_N"/>
</dbReference>
<dbReference type="PANTHER" id="PTHR38435:SF2">
    <property type="entry name" value="DUF871 DOMAIN-CONTAINING PROTEIN"/>
    <property type="match status" value="1"/>
</dbReference>
<dbReference type="PATRIC" id="fig|1423727.3.peg.1578"/>
<evidence type="ECO:0000259" key="1">
    <source>
        <dbReference type="Pfam" id="PF05913"/>
    </source>
</evidence>
<name>A0A0R2B0A6_9LACO</name>
<dbReference type="Proteomes" id="UP000051672">
    <property type="component" value="Unassembled WGS sequence"/>
</dbReference>
<evidence type="ECO:0000259" key="2">
    <source>
        <dbReference type="Pfam" id="PF19200"/>
    </source>
</evidence>
<organism evidence="3 4">
    <name type="scientific">Lacticaseibacillus brantae DSM 23927</name>
    <dbReference type="NCBI Taxonomy" id="1423727"/>
    <lineage>
        <taxon>Bacteria</taxon>
        <taxon>Bacillati</taxon>
        <taxon>Bacillota</taxon>
        <taxon>Bacilli</taxon>
        <taxon>Lactobacillales</taxon>
        <taxon>Lactobacillaceae</taxon>
        <taxon>Lacticaseibacillus</taxon>
    </lineage>
</organism>
<comment type="caution">
    <text evidence="3">The sequence shown here is derived from an EMBL/GenBank/DDBJ whole genome shotgun (WGS) entry which is preliminary data.</text>
</comment>
<evidence type="ECO:0000313" key="3">
    <source>
        <dbReference type="EMBL" id="KRM71444.1"/>
    </source>
</evidence>
<dbReference type="Gene3D" id="3.20.20.70">
    <property type="entry name" value="Aldolase class I"/>
    <property type="match status" value="1"/>
</dbReference>
<dbReference type="SUPFAM" id="SSF50891">
    <property type="entry name" value="Cyclophilin-like"/>
    <property type="match status" value="1"/>
</dbReference>
<dbReference type="InterPro" id="IPR017853">
    <property type="entry name" value="GH"/>
</dbReference>
<evidence type="ECO:0000313" key="4">
    <source>
        <dbReference type="Proteomes" id="UP000051672"/>
    </source>
</evidence>
<dbReference type="SUPFAM" id="SSF51445">
    <property type="entry name" value="(Trans)glycosidases"/>
    <property type="match status" value="1"/>
</dbReference>
<proteinExistence type="predicted"/>